<dbReference type="AlphaFoldDB" id="A0A067QFI2"/>
<name>A0A067QFI2_ZOONE</name>
<dbReference type="EMBL" id="KK853626">
    <property type="protein sequence ID" value="KDR04028.1"/>
    <property type="molecule type" value="Genomic_DNA"/>
</dbReference>
<accession>A0A067QFI2</accession>
<dbReference type="Proteomes" id="UP000027135">
    <property type="component" value="Unassembled WGS sequence"/>
</dbReference>
<proteinExistence type="predicted"/>
<sequence>MLRVRAPKLSFERILFVPMTDICVQSYTKPVIILTVLFQMNSPRFKDDPYLKEFGLSLSDQFETVEVHTLDPPQLEYNCQVVSILECCKDICQRTGYYSS</sequence>
<evidence type="ECO:0000313" key="1">
    <source>
        <dbReference type="EMBL" id="KDR04028.1"/>
    </source>
</evidence>
<organism evidence="1 2">
    <name type="scientific">Zootermopsis nevadensis</name>
    <name type="common">Dampwood termite</name>
    <dbReference type="NCBI Taxonomy" id="136037"/>
    <lineage>
        <taxon>Eukaryota</taxon>
        <taxon>Metazoa</taxon>
        <taxon>Ecdysozoa</taxon>
        <taxon>Arthropoda</taxon>
        <taxon>Hexapoda</taxon>
        <taxon>Insecta</taxon>
        <taxon>Pterygota</taxon>
        <taxon>Neoptera</taxon>
        <taxon>Polyneoptera</taxon>
        <taxon>Dictyoptera</taxon>
        <taxon>Blattodea</taxon>
        <taxon>Blattoidea</taxon>
        <taxon>Termitoidae</taxon>
        <taxon>Termopsidae</taxon>
        <taxon>Zootermopsis</taxon>
    </lineage>
</organism>
<protein>
    <submittedName>
        <fullName evidence="1">Uncharacterized protein</fullName>
    </submittedName>
</protein>
<dbReference type="InParanoid" id="A0A067QFI2"/>
<gene>
    <name evidence="1" type="ORF">L798_04877</name>
</gene>
<keyword evidence="2" id="KW-1185">Reference proteome</keyword>
<reference evidence="1 2" key="1">
    <citation type="journal article" date="2014" name="Nat. Commun.">
        <title>Molecular traces of alternative social organization in a termite genome.</title>
        <authorList>
            <person name="Terrapon N."/>
            <person name="Li C."/>
            <person name="Robertson H.M."/>
            <person name="Ji L."/>
            <person name="Meng X."/>
            <person name="Booth W."/>
            <person name="Chen Z."/>
            <person name="Childers C.P."/>
            <person name="Glastad K.M."/>
            <person name="Gokhale K."/>
            <person name="Gowin J."/>
            <person name="Gronenberg W."/>
            <person name="Hermansen R.A."/>
            <person name="Hu H."/>
            <person name="Hunt B.G."/>
            <person name="Huylmans A.K."/>
            <person name="Khalil S.M."/>
            <person name="Mitchell R.D."/>
            <person name="Munoz-Torres M.C."/>
            <person name="Mustard J.A."/>
            <person name="Pan H."/>
            <person name="Reese J.T."/>
            <person name="Scharf M.E."/>
            <person name="Sun F."/>
            <person name="Vogel H."/>
            <person name="Xiao J."/>
            <person name="Yang W."/>
            <person name="Yang Z."/>
            <person name="Yang Z."/>
            <person name="Zhou J."/>
            <person name="Zhu J."/>
            <person name="Brent C.S."/>
            <person name="Elsik C.G."/>
            <person name="Goodisman M.A."/>
            <person name="Liberles D.A."/>
            <person name="Roe R.M."/>
            <person name="Vargo E.L."/>
            <person name="Vilcinskas A."/>
            <person name="Wang J."/>
            <person name="Bornberg-Bauer E."/>
            <person name="Korb J."/>
            <person name="Zhang G."/>
            <person name="Liebig J."/>
        </authorList>
    </citation>
    <scope>NUCLEOTIDE SEQUENCE [LARGE SCALE GENOMIC DNA]</scope>
    <source>
        <tissue evidence="1">Whole organism</tissue>
    </source>
</reference>
<evidence type="ECO:0000313" key="2">
    <source>
        <dbReference type="Proteomes" id="UP000027135"/>
    </source>
</evidence>